<dbReference type="InterPro" id="IPR037143">
    <property type="entry name" value="4-PPantetheinyl_Trfase_dom_sf"/>
</dbReference>
<evidence type="ECO:0000313" key="10">
    <source>
        <dbReference type="EMBL" id="KFI60449.1"/>
    </source>
</evidence>
<evidence type="ECO:0000256" key="2">
    <source>
        <dbReference type="ARBA" id="ARBA00022679"/>
    </source>
</evidence>
<dbReference type="EC" id="2.7.8.7" evidence="8"/>
<keyword evidence="4 8" id="KW-0276">Fatty acid metabolism</keyword>
<dbReference type="EMBL" id="JGYX01000005">
    <property type="protein sequence ID" value="KFI60449.1"/>
    <property type="molecule type" value="Genomic_DNA"/>
</dbReference>
<dbReference type="Proteomes" id="UP000029046">
    <property type="component" value="Unassembled WGS sequence"/>
</dbReference>
<keyword evidence="3 8" id="KW-0479">Metal-binding</keyword>
<evidence type="ECO:0000256" key="4">
    <source>
        <dbReference type="ARBA" id="ARBA00022832"/>
    </source>
</evidence>
<dbReference type="GO" id="GO:0008897">
    <property type="term" value="F:holo-[acyl-carrier-protein] synthase activity"/>
    <property type="evidence" value="ECO:0007669"/>
    <property type="project" value="UniProtKB-UniRule"/>
</dbReference>
<comment type="catalytic activity">
    <reaction evidence="8">
        <text>apo-[ACP] + CoA = holo-[ACP] + adenosine 3',5'-bisphosphate + H(+)</text>
        <dbReference type="Rhea" id="RHEA:12068"/>
        <dbReference type="Rhea" id="RHEA-COMP:9685"/>
        <dbReference type="Rhea" id="RHEA-COMP:9690"/>
        <dbReference type="ChEBI" id="CHEBI:15378"/>
        <dbReference type="ChEBI" id="CHEBI:29999"/>
        <dbReference type="ChEBI" id="CHEBI:57287"/>
        <dbReference type="ChEBI" id="CHEBI:58343"/>
        <dbReference type="ChEBI" id="CHEBI:64479"/>
        <dbReference type="EC" id="2.7.8.7"/>
    </reaction>
</comment>
<feature type="binding site" evidence="8">
    <location>
        <position position="75"/>
    </location>
    <ligand>
        <name>Mg(2+)</name>
        <dbReference type="ChEBI" id="CHEBI:18420"/>
    </ligand>
</feature>
<evidence type="ECO:0000256" key="6">
    <source>
        <dbReference type="ARBA" id="ARBA00023098"/>
    </source>
</evidence>
<accession>A0A087ANU9</accession>
<dbReference type="eggNOG" id="COG0736">
    <property type="taxonomic scope" value="Bacteria"/>
</dbReference>
<comment type="subcellular location">
    <subcellularLocation>
        <location evidence="8">Cytoplasm</location>
    </subcellularLocation>
</comment>
<comment type="caution">
    <text evidence="10">The sequence shown here is derived from an EMBL/GenBank/DDBJ whole genome shotgun (WGS) entry which is preliminary data.</text>
</comment>
<keyword evidence="6 8" id="KW-0443">Lipid metabolism</keyword>
<keyword evidence="5 8" id="KW-0460">Magnesium</keyword>
<dbReference type="InterPro" id="IPR004568">
    <property type="entry name" value="Ppantetheine-prot_Trfase_dom"/>
</dbReference>
<keyword evidence="7 8" id="KW-0275">Fatty acid biosynthesis</keyword>
<feature type="binding site" evidence="8">
    <location>
        <position position="22"/>
    </location>
    <ligand>
        <name>Mg(2+)</name>
        <dbReference type="ChEBI" id="CHEBI:18420"/>
    </ligand>
</feature>
<dbReference type="Gene3D" id="3.90.470.20">
    <property type="entry name" value="4'-phosphopantetheinyl transferase domain"/>
    <property type="match status" value="1"/>
</dbReference>
<dbReference type="NCBIfam" id="TIGR00556">
    <property type="entry name" value="pantethn_trn"/>
    <property type="match status" value="1"/>
</dbReference>
<evidence type="ECO:0000259" key="9">
    <source>
        <dbReference type="Pfam" id="PF01648"/>
    </source>
</evidence>
<evidence type="ECO:0000256" key="8">
    <source>
        <dbReference type="HAMAP-Rule" id="MF_00101"/>
    </source>
</evidence>
<dbReference type="InterPro" id="IPR008278">
    <property type="entry name" value="4-PPantetheinyl_Trfase_dom"/>
</dbReference>
<dbReference type="RefSeq" id="WP_081883215.1">
    <property type="nucleotide sequence ID" value="NZ_JGYX01000005.1"/>
</dbReference>
<feature type="domain" description="4'-phosphopantetheinyl transferase" evidence="9">
    <location>
        <begin position="18"/>
        <end position="115"/>
    </location>
</feature>
<sequence>MDTERIADALPSHAAVAGLGYDVVDVDAFAAQLAEPGSRMRLLFSARERRQCAMRAQTKNDGEAVHYAARWAGKEAVLKAWCDALGGRSAPYTLDDYPWSRIEILNDALGCPRIVLAPDVHERLVASLGERDVAWHVSLSHDGPIAAAVVILAKDA</sequence>
<reference evidence="10 11" key="1">
    <citation type="submission" date="2014-03" db="EMBL/GenBank/DDBJ databases">
        <title>Genomics of Bifidobacteria.</title>
        <authorList>
            <person name="Ventura M."/>
            <person name="Milani C."/>
            <person name="Lugli G.A."/>
        </authorList>
    </citation>
    <scope>NUCLEOTIDE SEQUENCE [LARGE SCALE GENOMIC DNA]</scope>
    <source>
        <strain evidence="10 11">LMG 11586</strain>
    </source>
</reference>
<evidence type="ECO:0000256" key="5">
    <source>
        <dbReference type="ARBA" id="ARBA00022842"/>
    </source>
</evidence>
<evidence type="ECO:0000256" key="7">
    <source>
        <dbReference type="ARBA" id="ARBA00023160"/>
    </source>
</evidence>
<evidence type="ECO:0000313" key="11">
    <source>
        <dbReference type="Proteomes" id="UP000029046"/>
    </source>
</evidence>
<keyword evidence="1 8" id="KW-0444">Lipid biosynthesis</keyword>
<keyword evidence="2 8" id="KW-0808">Transferase</keyword>
<gene>
    <name evidence="8" type="primary">acpS</name>
    <name evidence="10" type="ORF">BIGA_1042</name>
</gene>
<proteinExistence type="inferred from homology"/>
<organism evidence="10 11">
    <name type="scientific">Bifidobacterium pullorum subsp. gallinarum</name>
    <dbReference type="NCBI Taxonomy" id="78344"/>
    <lineage>
        <taxon>Bacteria</taxon>
        <taxon>Bacillati</taxon>
        <taxon>Actinomycetota</taxon>
        <taxon>Actinomycetes</taxon>
        <taxon>Bifidobacteriales</taxon>
        <taxon>Bifidobacteriaceae</taxon>
        <taxon>Bifidobacterium</taxon>
    </lineage>
</organism>
<dbReference type="GO" id="GO:0005737">
    <property type="term" value="C:cytoplasm"/>
    <property type="evidence" value="ECO:0007669"/>
    <property type="project" value="UniProtKB-SubCell"/>
</dbReference>
<dbReference type="HAMAP" id="MF_00101">
    <property type="entry name" value="AcpS"/>
    <property type="match status" value="1"/>
</dbReference>
<dbReference type="GO" id="GO:0000287">
    <property type="term" value="F:magnesium ion binding"/>
    <property type="evidence" value="ECO:0007669"/>
    <property type="project" value="UniProtKB-UniRule"/>
</dbReference>
<comment type="cofactor">
    <cofactor evidence="8">
        <name>Mg(2+)</name>
        <dbReference type="ChEBI" id="CHEBI:18420"/>
    </cofactor>
</comment>
<comment type="similarity">
    <text evidence="8">Belongs to the P-Pant transferase superfamily. AcpS family.</text>
</comment>
<keyword evidence="8" id="KW-0963">Cytoplasm</keyword>
<protein>
    <recommendedName>
        <fullName evidence="8">Holo-[acyl-carrier-protein] synthase</fullName>
        <shortName evidence="8">Holo-ACP synthase</shortName>
        <ecNumber evidence="8">2.7.8.7</ecNumber>
    </recommendedName>
    <alternativeName>
        <fullName evidence="8">4'-phosphopantetheinyl transferase AcpS</fullName>
    </alternativeName>
</protein>
<dbReference type="SUPFAM" id="SSF56214">
    <property type="entry name" value="4'-phosphopantetheinyl transferase"/>
    <property type="match status" value="1"/>
</dbReference>
<name>A0A087ANU9_9BIFI</name>
<evidence type="ECO:0000256" key="1">
    <source>
        <dbReference type="ARBA" id="ARBA00022516"/>
    </source>
</evidence>
<comment type="function">
    <text evidence="8">Transfers the 4'-phosphopantetheine moiety from coenzyme A to a Ser of acyl-carrier-protein.</text>
</comment>
<dbReference type="GO" id="GO:0006633">
    <property type="term" value="P:fatty acid biosynthetic process"/>
    <property type="evidence" value="ECO:0007669"/>
    <property type="project" value="UniProtKB-UniRule"/>
</dbReference>
<dbReference type="InterPro" id="IPR002582">
    <property type="entry name" value="ACPS"/>
</dbReference>
<keyword evidence="11" id="KW-1185">Reference proteome</keyword>
<evidence type="ECO:0000256" key="3">
    <source>
        <dbReference type="ARBA" id="ARBA00022723"/>
    </source>
</evidence>
<dbReference type="AlphaFoldDB" id="A0A087ANU9"/>
<dbReference type="OrthoDB" id="517356at2"/>
<dbReference type="Pfam" id="PF01648">
    <property type="entry name" value="ACPS"/>
    <property type="match status" value="1"/>
</dbReference>